<evidence type="ECO:0000256" key="1">
    <source>
        <dbReference type="ARBA" id="ARBA00022514"/>
    </source>
</evidence>
<dbReference type="GO" id="GO:0006955">
    <property type="term" value="P:immune response"/>
    <property type="evidence" value="ECO:0007669"/>
    <property type="project" value="InterPro"/>
</dbReference>
<dbReference type="Pfam" id="PF00048">
    <property type="entry name" value="IL8"/>
    <property type="match status" value="1"/>
</dbReference>
<evidence type="ECO:0000313" key="4">
    <source>
        <dbReference type="EMBL" id="KAG5273892.1"/>
    </source>
</evidence>
<dbReference type="SUPFAM" id="SSF54117">
    <property type="entry name" value="Interleukin 8-like chemokines"/>
    <property type="match status" value="1"/>
</dbReference>
<feature type="domain" description="Chemokine interleukin-8-like" evidence="3">
    <location>
        <begin position="24"/>
        <end position="82"/>
    </location>
</feature>
<evidence type="ECO:0000313" key="5">
    <source>
        <dbReference type="Proteomes" id="UP000823561"/>
    </source>
</evidence>
<evidence type="ECO:0000259" key="3">
    <source>
        <dbReference type="SMART" id="SM00199"/>
    </source>
</evidence>
<name>A0AAV6GKL4_9TELE</name>
<dbReference type="PANTHER" id="PTHR12015">
    <property type="entry name" value="SMALL INDUCIBLE CYTOKINE A"/>
    <property type="match status" value="1"/>
</dbReference>
<keyword evidence="1" id="KW-0202">Cytokine</keyword>
<dbReference type="InterPro" id="IPR039809">
    <property type="entry name" value="Chemokine_b/g/d"/>
</dbReference>
<sequence>MRTLAALLALVLVISVSAQYGQTTHDCCAKYYSNTIPANMVVSYYKTSNNCYLKALVIKTKMGKVRCVDPEVKWTHLQFNML</sequence>
<gene>
    <name evidence="4" type="ORF">AALO_G00156810</name>
</gene>
<dbReference type="SMART" id="SM00199">
    <property type="entry name" value="SCY"/>
    <property type="match status" value="1"/>
</dbReference>
<comment type="caution">
    <text evidence="4">The sequence shown here is derived from an EMBL/GenBank/DDBJ whole genome shotgun (WGS) entry which is preliminary data.</text>
</comment>
<dbReference type="Gene3D" id="2.40.50.40">
    <property type="match status" value="1"/>
</dbReference>
<dbReference type="Proteomes" id="UP000823561">
    <property type="component" value="Chromosome 11"/>
</dbReference>
<dbReference type="EMBL" id="JADWDJ010000011">
    <property type="protein sequence ID" value="KAG5273892.1"/>
    <property type="molecule type" value="Genomic_DNA"/>
</dbReference>
<dbReference type="GO" id="GO:0005615">
    <property type="term" value="C:extracellular space"/>
    <property type="evidence" value="ECO:0007669"/>
    <property type="project" value="UniProtKB-KW"/>
</dbReference>
<dbReference type="AlphaFoldDB" id="A0AAV6GKL4"/>
<reference evidence="4" key="1">
    <citation type="submission" date="2020-10" db="EMBL/GenBank/DDBJ databases">
        <title>Chromosome-scale genome assembly of the Allis shad, Alosa alosa.</title>
        <authorList>
            <person name="Margot Z."/>
            <person name="Christophe K."/>
            <person name="Cabau C."/>
            <person name="Louis A."/>
            <person name="Berthelot C."/>
            <person name="Parey E."/>
            <person name="Roest Crollius H."/>
            <person name="Montfort J."/>
            <person name="Robinson-Rechavi M."/>
            <person name="Bucao C."/>
            <person name="Bouchez O."/>
            <person name="Gislard M."/>
            <person name="Lluch J."/>
            <person name="Milhes M."/>
            <person name="Lampietro C."/>
            <person name="Lopez Roques C."/>
            <person name="Donnadieu C."/>
            <person name="Braasch I."/>
            <person name="Desvignes T."/>
            <person name="Postlethwait J."/>
            <person name="Bobe J."/>
            <person name="Guiguen Y."/>
        </authorList>
    </citation>
    <scope>NUCLEOTIDE SEQUENCE</scope>
    <source>
        <strain evidence="4">M-15738</strain>
        <tissue evidence="4">Blood</tissue>
    </source>
</reference>
<dbReference type="InterPro" id="IPR001811">
    <property type="entry name" value="Chemokine_IL8-like_dom"/>
</dbReference>
<dbReference type="GO" id="GO:0008009">
    <property type="term" value="F:chemokine activity"/>
    <property type="evidence" value="ECO:0007669"/>
    <property type="project" value="InterPro"/>
</dbReference>
<proteinExistence type="predicted"/>
<dbReference type="InterPro" id="IPR036048">
    <property type="entry name" value="Interleukin_8-like_sf"/>
</dbReference>
<evidence type="ECO:0000256" key="2">
    <source>
        <dbReference type="SAM" id="SignalP"/>
    </source>
</evidence>
<accession>A0AAV6GKL4</accession>
<keyword evidence="5" id="KW-1185">Reference proteome</keyword>
<protein>
    <recommendedName>
        <fullName evidence="3">Chemokine interleukin-8-like domain-containing protein</fullName>
    </recommendedName>
</protein>
<feature type="signal peptide" evidence="2">
    <location>
        <begin position="1"/>
        <end position="18"/>
    </location>
</feature>
<keyword evidence="2" id="KW-0732">Signal</keyword>
<feature type="chain" id="PRO_5043775598" description="Chemokine interleukin-8-like domain-containing protein" evidence="2">
    <location>
        <begin position="19"/>
        <end position="82"/>
    </location>
</feature>
<organism evidence="4 5">
    <name type="scientific">Alosa alosa</name>
    <name type="common">allis shad</name>
    <dbReference type="NCBI Taxonomy" id="278164"/>
    <lineage>
        <taxon>Eukaryota</taxon>
        <taxon>Metazoa</taxon>
        <taxon>Chordata</taxon>
        <taxon>Craniata</taxon>
        <taxon>Vertebrata</taxon>
        <taxon>Euteleostomi</taxon>
        <taxon>Actinopterygii</taxon>
        <taxon>Neopterygii</taxon>
        <taxon>Teleostei</taxon>
        <taxon>Clupei</taxon>
        <taxon>Clupeiformes</taxon>
        <taxon>Clupeoidei</taxon>
        <taxon>Clupeidae</taxon>
        <taxon>Alosa</taxon>
    </lineage>
</organism>